<evidence type="ECO:0000256" key="2">
    <source>
        <dbReference type="SAM" id="SignalP"/>
    </source>
</evidence>
<dbReference type="InterPro" id="IPR000297">
    <property type="entry name" value="PPIase_PpiC"/>
</dbReference>
<dbReference type="OrthoDB" id="14196at2"/>
<dbReference type="PROSITE" id="PS01096">
    <property type="entry name" value="PPIC_PPIASE_1"/>
    <property type="match status" value="1"/>
</dbReference>
<dbReference type="Gene3D" id="1.10.4030.10">
    <property type="entry name" value="Porin chaperone SurA, peptide-binding domain"/>
    <property type="match status" value="1"/>
</dbReference>
<keyword evidence="5" id="KW-1185">Reference proteome</keyword>
<name>A0A0B5BFN8_9BACT</name>
<reference evidence="4 5" key="1">
    <citation type="journal article" date="2015" name="Genome Announc.">
        <title>Complete Genome of Geobacter pickeringii G13T, a Metal-Reducing Isolate from Sedimentary Kaolin Deposits.</title>
        <authorList>
            <person name="Badalamenti J.P."/>
            <person name="Bond D.R."/>
        </authorList>
    </citation>
    <scope>NUCLEOTIDE SEQUENCE [LARGE SCALE GENOMIC DNA]</scope>
    <source>
        <strain evidence="4 5">G13</strain>
    </source>
</reference>
<dbReference type="Pfam" id="PF00639">
    <property type="entry name" value="Rotamase"/>
    <property type="match status" value="1"/>
</dbReference>
<proteinExistence type="predicted"/>
<sequence length="330" mass="36996">MRLRRLFVYGFFMMLVLAVSNLVPAPAGADEGKDAKKVVAIVNDAPIYEETLVAHLAALTNKGKATGFAQNPKKIGERQRRKALDALIDAELLRQVSGRFPVADLDAKADRKLQELKGKFPSEEAFLKGPQMRGKTLDVYMAELRDGVRYDEYLASSKIIGIPVSDKEVEKFFRENQKSFFVPEQIKVRHILITLDGSTSDAVERAAEKAREIRNRLVREKDFAAVAKEASACASASAGGELGYVARGYMPPEFDNAAFSLKIGAVSEPVRTKYGFHLIEVLERKPGAVRPLPEVREFIARYLQRFDDERRLNVHTMELRKKATIKILLD</sequence>
<dbReference type="GO" id="GO:0003755">
    <property type="term" value="F:peptidyl-prolyl cis-trans isomerase activity"/>
    <property type="evidence" value="ECO:0007669"/>
    <property type="project" value="UniProtKB-KW"/>
</dbReference>
<dbReference type="InterPro" id="IPR027304">
    <property type="entry name" value="Trigger_fact/SurA_dom_sf"/>
</dbReference>
<dbReference type="PANTHER" id="PTHR47245">
    <property type="entry name" value="PEPTIDYLPROLYL ISOMERASE"/>
    <property type="match status" value="1"/>
</dbReference>
<dbReference type="STRING" id="345632.GPICK_05340"/>
<dbReference type="RefSeq" id="WP_039741124.1">
    <property type="nucleotide sequence ID" value="NZ_CP009788.1"/>
</dbReference>
<gene>
    <name evidence="4" type="ORF">GPICK_05340</name>
</gene>
<accession>A0A0B5BFN8</accession>
<feature type="chain" id="PRO_5007762621" evidence="2">
    <location>
        <begin position="30"/>
        <end position="330"/>
    </location>
</feature>
<dbReference type="HOGENOM" id="CLU_034646_5_3_7"/>
<organism evidence="4 5">
    <name type="scientific">Geobacter pickeringii</name>
    <dbReference type="NCBI Taxonomy" id="345632"/>
    <lineage>
        <taxon>Bacteria</taxon>
        <taxon>Pseudomonadati</taxon>
        <taxon>Thermodesulfobacteriota</taxon>
        <taxon>Desulfuromonadia</taxon>
        <taxon>Geobacterales</taxon>
        <taxon>Geobacteraceae</taxon>
        <taxon>Geobacter</taxon>
    </lineage>
</organism>
<feature type="signal peptide" evidence="2">
    <location>
        <begin position="1"/>
        <end position="29"/>
    </location>
</feature>
<dbReference type="Proteomes" id="UP000057609">
    <property type="component" value="Chromosome"/>
</dbReference>
<evidence type="ECO:0000256" key="1">
    <source>
        <dbReference type="PROSITE-ProRule" id="PRU00278"/>
    </source>
</evidence>
<evidence type="ECO:0000313" key="4">
    <source>
        <dbReference type="EMBL" id="AJE02866.1"/>
    </source>
</evidence>
<keyword evidence="1" id="KW-0697">Rotamase</keyword>
<dbReference type="SUPFAM" id="SSF109998">
    <property type="entry name" value="Triger factor/SurA peptide-binding domain-like"/>
    <property type="match status" value="1"/>
</dbReference>
<keyword evidence="1 4" id="KW-0413">Isomerase</keyword>
<dbReference type="Gene3D" id="3.10.50.40">
    <property type="match status" value="1"/>
</dbReference>
<keyword evidence="2" id="KW-0732">Signal</keyword>
<evidence type="ECO:0000313" key="5">
    <source>
        <dbReference type="Proteomes" id="UP000057609"/>
    </source>
</evidence>
<dbReference type="PROSITE" id="PS50198">
    <property type="entry name" value="PPIC_PPIASE_2"/>
    <property type="match status" value="1"/>
</dbReference>
<feature type="domain" description="PpiC" evidence="3">
    <location>
        <begin position="183"/>
        <end position="283"/>
    </location>
</feature>
<dbReference type="AlphaFoldDB" id="A0A0B5BFN8"/>
<evidence type="ECO:0000259" key="3">
    <source>
        <dbReference type="PROSITE" id="PS50198"/>
    </source>
</evidence>
<dbReference type="InterPro" id="IPR046357">
    <property type="entry name" value="PPIase_dom_sf"/>
</dbReference>
<protein>
    <submittedName>
        <fullName evidence="4">Peptidylprolyl isomerase</fullName>
    </submittedName>
</protein>
<dbReference type="SUPFAM" id="SSF54534">
    <property type="entry name" value="FKBP-like"/>
    <property type="match status" value="1"/>
</dbReference>
<dbReference type="InterPro" id="IPR050245">
    <property type="entry name" value="PrsA_foldase"/>
</dbReference>
<dbReference type="EMBL" id="CP009788">
    <property type="protein sequence ID" value="AJE02866.1"/>
    <property type="molecule type" value="Genomic_DNA"/>
</dbReference>
<dbReference type="PANTHER" id="PTHR47245:SF2">
    <property type="entry name" value="PEPTIDYL-PROLYL CIS-TRANS ISOMERASE HP_0175-RELATED"/>
    <property type="match status" value="1"/>
</dbReference>
<dbReference type="KEGG" id="gpi:GPICK_05340"/>
<dbReference type="InterPro" id="IPR023058">
    <property type="entry name" value="PPIase_PpiC_CS"/>
</dbReference>